<protein>
    <submittedName>
        <fullName evidence="3">Hypothetical_protein</fullName>
    </submittedName>
</protein>
<sequence>MLSIENTTKITQDINWRINSCRLCYSPTYQRIRRRLSHHSQMLFVSLLAQPCYIYLEAELDNGKFSVEFKSGCHQTGAPLQVTLTPNIYGAPALVFTKTVAVEDKGEVDVDFTCADTAPYNPSCDAILDALRTNITGTIVISDLADPLTNPAETFQNVFIDVDYDADELTSQQIGIIVGCSVASVGLIIVIICVACHLSKKRAAKKLPLLDTYHIHQPPVQQLGVMPMMVNIPIGSL</sequence>
<reference evidence="3 4" key="2">
    <citation type="submission" date="2024-07" db="EMBL/GenBank/DDBJ databases">
        <authorList>
            <person name="Akdeniz Z."/>
        </authorList>
    </citation>
    <scope>NUCLEOTIDE SEQUENCE [LARGE SCALE GENOMIC DNA]</scope>
</reference>
<evidence type="ECO:0000313" key="4">
    <source>
        <dbReference type="Proteomes" id="UP001642409"/>
    </source>
</evidence>
<dbReference type="AlphaFoldDB" id="A0AA86RDP3"/>
<accession>A0AA86RDP3</accession>
<dbReference type="Proteomes" id="UP001642409">
    <property type="component" value="Unassembled WGS sequence"/>
</dbReference>
<name>A0AA86RDP3_9EUKA</name>
<proteinExistence type="predicted"/>
<comment type="caution">
    <text evidence="2">The sequence shown here is derived from an EMBL/GenBank/DDBJ whole genome shotgun (WGS) entry which is preliminary data.</text>
</comment>
<evidence type="ECO:0000313" key="3">
    <source>
        <dbReference type="EMBL" id="CAL6024717.1"/>
    </source>
</evidence>
<keyword evidence="1" id="KW-0472">Membrane</keyword>
<reference evidence="2" key="1">
    <citation type="submission" date="2023-06" db="EMBL/GenBank/DDBJ databases">
        <authorList>
            <person name="Kurt Z."/>
        </authorList>
    </citation>
    <scope>NUCLEOTIDE SEQUENCE</scope>
</reference>
<organism evidence="2">
    <name type="scientific">Hexamita inflata</name>
    <dbReference type="NCBI Taxonomy" id="28002"/>
    <lineage>
        <taxon>Eukaryota</taxon>
        <taxon>Metamonada</taxon>
        <taxon>Diplomonadida</taxon>
        <taxon>Hexamitidae</taxon>
        <taxon>Hexamitinae</taxon>
        <taxon>Hexamita</taxon>
    </lineage>
</organism>
<gene>
    <name evidence="3" type="ORF">HINF_LOCUS29752</name>
    <name evidence="2" type="ORF">HINF_LOCUS60373</name>
</gene>
<feature type="transmembrane region" description="Helical" evidence="1">
    <location>
        <begin position="174"/>
        <end position="198"/>
    </location>
</feature>
<evidence type="ECO:0000256" key="1">
    <source>
        <dbReference type="SAM" id="Phobius"/>
    </source>
</evidence>
<dbReference type="EMBL" id="CATOUU010001114">
    <property type="protein sequence ID" value="CAI9972728.1"/>
    <property type="molecule type" value="Genomic_DNA"/>
</dbReference>
<keyword evidence="4" id="KW-1185">Reference proteome</keyword>
<keyword evidence="1" id="KW-1133">Transmembrane helix</keyword>
<keyword evidence="1" id="KW-0812">Transmembrane</keyword>
<dbReference type="EMBL" id="CAXDID020000096">
    <property type="protein sequence ID" value="CAL6024717.1"/>
    <property type="molecule type" value="Genomic_DNA"/>
</dbReference>
<evidence type="ECO:0000313" key="2">
    <source>
        <dbReference type="EMBL" id="CAI9972728.1"/>
    </source>
</evidence>